<evidence type="ECO:0000256" key="1">
    <source>
        <dbReference type="SAM" id="Phobius"/>
    </source>
</evidence>
<reference evidence="2 3" key="1">
    <citation type="submission" date="2019-07" db="EMBL/GenBank/DDBJ databases">
        <title>Description of 53C-WASEF.</title>
        <authorList>
            <person name="Pitt A."/>
            <person name="Hahn M.W."/>
        </authorList>
    </citation>
    <scope>NUCLEOTIDE SEQUENCE [LARGE SCALE GENOMIC DNA]</scope>
    <source>
        <strain evidence="2 3">53C-WASEF</strain>
    </source>
</reference>
<sequence length="1295" mass="137261">MSPHRVTPSSVRRPLSSGRRGFALIITITLLAFLVLLLVSLASLTRVETQVASNNQSLAQARQNALMALNVALGQLQRHTGPDQRVTATADLAAAASGERLTAGSPAFNTVAVNGTVNGLLPTGATASVQTGTRWWTGVWGRSSTTYATPGASPYDQTPSPILLNWLVSGNEDRTFTTDANGLVTASTSDGRIAANSPPFTPGAPVNWAAAGLDPATPDGWADRSAYAKLEIKSSGQKAVLLVGPKTAGDQAATNGEAAVERYVVAPVKDISVPSSTVPGAGTSGNTTIGRYAWWVGDEGVKASYALADPRAGKNNPGGADADAADSRLRLMTSSRSGVELVPGFPAYPTANDPNSAIRLERLMQMPQAVLLDTTPTSETQRSHFHDFTPKAVGVLSNTLSGGLRKDLTHYFEMSQSDWNASDLAGKGIIPATHSPNWGASGYAPKWDWLYSFYNTNPSVSSPSLVVRPETSTQVGIAPVITQFRMIAFTDLAMIAPGTDVQRIPAGRSYQLPIRSNVAFVLANPYNVTLTAPANTYEFVLKNTYTSSNPPIPDAPNKTPGGLVIGASPLSHGYDESYGSLVLMRAPNDNVTKSMLDTVRYTLPAFSIPPGGTCVLSVKGNTQVAGGILQPAIGAEDPVELELNNLGNPIVAKSRYFTAKNTLDFTTPGLPPPATNQPRTIALMYIHDQVFTTITLREKNNGPILQQLVDCGFSKTGETTGVEGEIIGNFHIKFMPPARRDMNSASPAVVFQYALFAQARPYMDLNLRSATVDHTAMDTPGKLWTPTSYAGGVSRGGVQPVAGGFTENLTPATWAENFGPETRSPVASQGIFFDFPRRASGQPPVLSIGQLQHASLTADDWHPGTTINYQPAYAVGNSYSYPFVTRGQAVQSRAKGWYKAPTNNIRYFDMAYLLNTALWDGFFFSGVPQSGAAFEPLNPRYALHNATAPNQVRSPYASAHLVSEGAFNINSTSHDAWVALLGGLNSLRVNNDAVADGVPFPRTLWQPTSNTSTANAGVSSYKPSGTGDDSYSGYRRLSSAEINVLAAEIVKRVRARGPFVSLSHFINRSLVAASSAFNSSINDADTSGNLAASPVPMGRGLAGPLQAAIDSTAAGINTFQTVSSDVVTANGAGAYGDRLLFAGEMLSTQAQRPFTTGEPGYNAQPAYFADKLVDLPNLDPVYGNAAPPGPQGRTSTGIPGWLLQGDVLQAIGPALSARSDTFVIRTYGEVVNPVDSTQTQARAWCEAVVQRIPEYVQPTGDTAETLPSALTSPDNKALGRAYKVVSFRWLSAEDI</sequence>
<proteinExistence type="predicted"/>
<dbReference type="RefSeq" id="WP_144230110.1">
    <property type="nucleotide sequence ID" value="NZ_CBCRVV010000032.1"/>
</dbReference>
<keyword evidence="1" id="KW-1133">Transmembrane helix</keyword>
<keyword evidence="1" id="KW-0812">Transmembrane</keyword>
<organism evidence="2 3">
    <name type="scientific">Rariglobus hedericola</name>
    <dbReference type="NCBI Taxonomy" id="2597822"/>
    <lineage>
        <taxon>Bacteria</taxon>
        <taxon>Pseudomonadati</taxon>
        <taxon>Verrucomicrobiota</taxon>
        <taxon>Opitutia</taxon>
        <taxon>Opitutales</taxon>
        <taxon>Opitutaceae</taxon>
        <taxon>Rariglobus</taxon>
    </lineage>
</organism>
<comment type="caution">
    <text evidence="2">The sequence shown here is derived from an EMBL/GenBank/DDBJ whole genome shotgun (WGS) entry which is preliminary data.</text>
</comment>
<dbReference type="EMBL" id="VMBG01000001">
    <property type="protein sequence ID" value="TSJ79569.1"/>
    <property type="molecule type" value="Genomic_DNA"/>
</dbReference>
<accession>A0A556QSH9</accession>
<keyword evidence="1" id="KW-0472">Membrane</keyword>
<evidence type="ECO:0000313" key="2">
    <source>
        <dbReference type="EMBL" id="TSJ79569.1"/>
    </source>
</evidence>
<evidence type="ECO:0008006" key="4">
    <source>
        <dbReference type="Google" id="ProtNLM"/>
    </source>
</evidence>
<dbReference type="Proteomes" id="UP000315648">
    <property type="component" value="Unassembled WGS sequence"/>
</dbReference>
<evidence type="ECO:0000313" key="3">
    <source>
        <dbReference type="Proteomes" id="UP000315648"/>
    </source>
</evidence>
<protein>
    <recommendedName>
        <fullName evidence="4">Verru_Chthon cassette protein A</fullName>
    </recommendedName>
</protein>
<gene>
    <name evidence="2" type="ORF">FPL22_09870</name>
</gene>
<name>A0A556QSH9_9BACT</name>
<feature type="transmembrane region" description="Helical" evidence="1">
    <location>
        <begin position="21"/>
        <end position="44"/>
    </location>
</feature>
<keyword evidence="3" id="KW-1185">Reference proteome</keyword>